<dbReference type="Pfam" id="PF25370">
    <property type="entry name" value="HTH_74"/>
    <property type="match status" value="1"/>
</dbReference>
<evidence type="ECO:0000259" key="2">
    <source>
        <dbReference type="Pfam" id="PF25370"/>
    </source>
</evidence>
<protein>
    <recommendedName>
        <fullName evidence="2">HTH three-helical bundle domain-containing protein</fullName>
    </recommendedName>
</protein>
<reference evidence="3 4" key="1">
    <citation type="submission" date="2024-01" db="EMBL/GenBank/DDBJ databases">
        <title>The genomes of 5 underutilized Papilionoideae crops provide insights into root nodulation and disease resistance.</title>
        <authorList>
            <person name="Yuan L."/>
        </authorList>
    </citation>
    <scope>NUCLEOTIDE SEQUENCE [LARGE SCALE GENOMIC DNA]</scope>
    <source>
        <strain evidence="3">LY-2023</strain>
        <tissue evidence="3">Leaf</tissue>
    </source>
</reference>
<dbReference type="AlphaFoldDB" id="A0AAN9IIV1"/>
<evidence type="ECO:0000313" key="3">
    <source>
        <dbReference type="EMBL" id="KAK7278920.1"/>
    </source>
</evidence>
<dbReference type="InterPro" id="IPR057523">
    <property type="entry name" value="HTH_74"/>
</dbReference>
<feature type="region of interest" description="Disordered" evidence="1">
    <location>
        <begin position="169"/>
        <end position="188"/>
    </location>
</feature>
<dbReference type="PANTHER" id="PTHR34799:SF2">
    <property type="entry name" value="OS07G0656300 PROTEIN"/>
    <property type="match status" value="1"/>
</dbReference>
<name>A0AAN9IIV1_CLITE</name>
<comment type="caution">
    <text evidence="3">The sequence shown here is derived from an EMBL/GenBank/DDBJ whole genome shotgun (WGS) entry which is preliminary data.</text>
</comment>
<evidence type="ECO:0000313" key="4">
    <source>
        <dbReference type="Proteomes" id="UP001359559"/>
    </source>
</evidence>
<gene>
    <name evidence="3" type="ORF">RJT34_23959</name>
</gene>
<evidence type="ECO:0000256" key="1">
    <source>
        <dbReference type="SAM" id="MobiDB-lite"/>
    </source>
</evidence>
<dbReference type="PANTHER" id="PTHR34799">
    <property type="entry name" value="OS07G0656300 PROTEIN"/>
    <property type="match status" value="1"/>
</dbReference>
<feature type="domain" description="HTH three-helical bundle" evidence="2">
    <location>
        <begin position="185"/>
        <end position="225"/>
    </location>
</feature>
<sequence>MSSSFPSSEERTVASSLLLLHTTPPSPSLSSPKFHSHSNDDHVPERSSSKTLRDSSFSSAFNKSSSSSLTNDDASASSEEDIKSQTISFSSAIARYNQMKFKIARKVRSKVMWTCSGDRKANADEAAIVSPASVSGDASSCLSSSSSGISSTRSLRYANRCRGASAKVAGVGSEPAAPSRRAGSSPHLRRRGDAILKLLSQGGSSEVRIRQMLGDSPDTSKALRMLLRVDAVKRSGSGGRQDPYVYSVYIFIIHYSF</sequence>
<dbReference type="EMBL" id="JAYKXN010000006">
    <property type="protein sequence ID" value="KAK7278920.1"/>
    <property type="molecule type" value="Genomic_DNA"/>
</dbReference>
<dbReference type="Proteomes" id="UP001359559">
    <property type="component" value="Unassembled WGS sequence"/>
</dbReference>
<keyword evidence="4" id="KW-1185">Reference proteome</keyword>
<feature type="compositionally biased region" description="Low complexity" evidence="1">
    <location>
        <begin position="16"/>
        <end position="33"/>
    </location>
</feature>
<feature type="compositionally biased region" description="Low complexity" evidence="1">
    <location>
        <begin position="54"/>
        <end position="77"/>
    </location>
</feature>
<proteinExistence type="predicted"/>
<organism evidence="3 4">
    <name type="scientific">Clitoria ternatea</name>
    <name type="common">Butterfly pea</name>
    <dbReference type="NCBI Taxonomy" id="43366"/>
    <lineage>
        <taxon>Eukaryota</taxon>
        <taxon>Viridiplantae</taxon>
        <taxon>Streptophyta</taxon>
        <taxon>Embryophyta</taxon>
        <taxon>Tracheophyta</taxon>
        <taxon>Spermatophyta</taxon>
        <taxon>Magnoliopsida</taxon>
        <taxon>eudicotyledons</taxon>
        <taxon>Gunneridae</taxon>
        <taxon>Pentapetalae</taxon>
        <taxon>rosids</taxon>
        <taxon>fabids</taxon>
        <taxon>Fabales</taxon>
        <taxon>Fabaceae</taxon>
        <taxon>Papilionoideae</taxon>
        <taxon>50 kb inversion clade</taxon>
        <taxon>NPAAA clade</taxon>
        <taxon>indigoferoid/millettioid clade</taxon>
        <taxon>Phaseoleae</taxon>
        <taxon>Clitoria</taxon>
    </lineage>
</organism>
<feature type="region of interest" description="Disordered" evidence="1">
    <location>
        <begin position="16"/>
        <end position="81"/>
    </location>
</feature>
<accession>A0AAN9IIV1</accession>
<feature type="compositionally biased region" description="Basic and acidic residues" evidence="1">
    <location>
        <begin position="37"/>
        <end position="53"/>
    </location>
</feature>